<name>A0A0A3ISM9_9BACI</name>
<dbReference type="OrthoDB" id="2735168at2"/>
<dbReference type="EMBL" id="JPVP01000053">
    <property type="protein sequence ID" value="KGR85873.1"/>
    <property type="molecule type" value="Genomic_DNA"/>
</dbReference>
<gene>
    <name evidence="1" type="ORF">CD32_08510</name>
</gene>
<dbReference type="AlphaFoldDB" id="A0A0A3ISM9"/>
<dbReference type="RefSeq" id="WP_036153446.1">
    <property type="nucleotide sequence ID" value="NZ_AVCX01000008.1"/>
</dbReference>
<comment type="caution">
    <text evidence="1">The sequence shown here is derived from an EMBL/GenBank/DDBJ whole genome shotgun (WGS) entry which is preliminary data.</text>
</comment>
<protein>
    <submittedName>
        <fullName evidence="1">Uncharacterized protein</fullName>
    </submittedName>
</protein>
<dbReference type="Proteomes" id="UP000030437">
    <property type="component" value="Unassembled WGS sequence"/>
</dbReference>
<sequence>MYTNKQVANSLEKQHLQNVRKYYLSIADINIALSAVHQAIMPQIDLKKYQFATDYIHQYISYTSVWNLKFVANLESPEVALLQIFHLHYIFDQEPKERFIKERALLAEQERHFYNLKPYKIEHMEKRKQKMLDYIKSHI</sequence>
<accession>A0A0A3ISM9</accession>
<evidence type="ECO:0000313" key="1">
    <source>
        <dbReference type="EMBL" id="KGR85873.1"/>
    </source>
</evidence>
<keyword evidence="2" id="KW-1185">Reference proteome</keyword>
<proteinExistence type="predicted"/>
<dbReference type="eggNOG" id="ENOG5030BZF">
    <property type="taxonomic scope" value="Bacteria"/>
</dbReference>
<reference evidence="1 2" key="1">
    <citation type="submission" date="2014-02" db="EMBL/GenBank/DDBJ databases">
        <title>Draft genome sequence of Lysinibacillus odysseyi NBRC 100172.</title>
        <authorList>
            <person name="Zhang F."/>
            <person name="Wang G."/>
            <person name="Zhang L."/>
        </authorList>
    </citation>
    <scope>NUCLEOTIDE SEQUENCE [LARGE SCALE GENOMIC DNA]</scope>
    <source>
        <strain evidence="1 2">NBRC 100172</strain>
    </source>
</reference>
<organism evidence="1 2">
    <name type="scientific">Lysinibacillus odysseyi 34hs-1 = NBRC 100172</name>
    <dbReference type="NCBI Taxonomy" id="1220589"/>
    <lineage>
        <taxon>Bacteria</taxon>
        <taxon>Bacillati</taxon>
        <taxon>Bacillota</taxon>
        <taxon>Bacilli</taxon>
        <taxon>Bacillales</taxon>
        <taxon>Bacillaceae</taxon>
        <taxon>Lysinibacillus</taxon>
    </lineage>
</organism>
<evidence type="ECO:0000313" key="2">
    <source>
        <dbReference type="Proteomes" id="UP000030437"/>
    </source>
</evidence>